<evidence type="ECO:0000313" key="2">
    <source>
        <dbReference type="Proteomes" id="UP000198417"/>
    </source>
</evidence>
<dbReference type="EMBL" id="FZNN01000002">
    <property type="protein sequence ID" value="SNR35072.1"/>
    <property type="molecule type" value="Genomic_DNA"/>
</dbReference>
<keyword evidence="2" id="KW-1185">Reference proteome</keyword>
<evidence type="ECO:0000313" key="1">
    <source>
        <dbReference type="EMBL" id="SNR35072.1"/>
    </source>
</evidence>
<organism evidence="1 2">
    <name type="scientific">Puniceibacterium sediminis</name>
    <dbReference type="NCBI Taxonomy" id="1608407"/>
    <lineage>
        <taxon>Bacteria</taxon>
        <taxon>Pseudomonadati</taxon>
        <taxon>Pseudomonadota</taxon>
        <taxon>Alphaproteobacteria</taxon>
        <taxon>Rhodobacterales</taxon>
        <taxon>Paracoccaceae</taxon>
        <taxon>Puniceibacterium</taxon>
    </lineage>
</organism>
<protein>
    <submittedName>
        <fullName evidence="1">Uncharacterized protein</fullName>
    </submittedName>
</protein>
<proteinExistence type="predicted"/>
<dbReference type="AlphaFoldDB" id="A0A238VL15"/>
<dbReference type="Proteomes" id="UP000198417">
    <property type="component" value="Unassembled WGS sequence"/>
</dbReference>
<reference evidence="1 2" key="1">
    <citation type="submission" date="2017-06" db="EMBL/GenBank/DDBJ databases">
        <authorList>
            <person name="Kim H.J."/>
            <person name="Triplett B.A."/>
        </authorList>
    </citation>
    <scope>NUCLEOTIDE SEQUENCE [LARGE SCALE GENOMIC DNA]</scope>
    <source>
        <strain evidence="1 2">DSM 29052</strain>
    </source>
</reference>
<gene>
    <name evidence="1" type="ORF">SAMN06265370_102343</name>
</gene>
<name>A0A238VL15_9RHOB</name>
<accession>A0A238VL15</accession>
<dbReference type="RefSeq" id="WP_089269283.1">
    <property type="nucleotide sequence ID" value="NZ_FZNN01000002.1"/>
</dbReference>
<sequence>MSTKDTLVPLAFSIEQALCVDDSFITATIAVVENAVNKTLIVEAEMSAPGLPPHIENAKWLENQDSALAFVSEHFAEIQKLLAELT</sequence>